<keyword evidence="1" id="KW-0732">Signal</keyword>
<evidence type="ECO:0000256" key="1">
    <source>
        <dbReference type="SAM" id="SignalP"/>
    </source>
</evidence>
<dbReference type="EMBL" id="CAMAPF010001085">
    <property type="protein sequence ID" value="CAH9145784.1"/>
    <property type="molecule type" value="Genomic_DNA"/>
</dbReference>
<feature type="signal peptide" evidence="1">
    <location>
        <begin position="1"/>
        <end position="19"/>
    </location>
</feature>
<gene>
    <name evidence="2" type="ORF">CEPIT_LOCUS42486</name>
</gene>
<proteinExistence type="predicted"/>
<dbReference type="AlphaFoldDB" id="A0AAV0GD54"/>
<comment type="caution">
    <text evidence="2">The sequence shown here is derived from an EMBL/GenBank/DDBJ whole genome shotgun (WGS) entry which is preliminary data.</text>
</comment>
<organism evidence="2 3">
    <name type="scientific">Cuscuta epithymum</name>
    <dbReference type="NCBI Taxonomy" id="186058"/>
    <lineage>
        <taxon>Eukaryota</taxon>
        <taxon>Viridiplantae</taxon>
        <taxon>Streptophyta</taxon>
        <taxon>Embryophyta</taxon>
        <taxon>Tracheophyta</taxon>
        <taxon>Spermatophyta</taxon>
        <taxon>Magnoliopsida</taxon>
        <taxon>eudicotyledons</taxon>
        <taxon>Gunneridae</taxon>
        <taxon>Pentapetalae</taxon>
        <taxon>asterids</taxon>
        <taxon>lamiids</taxon>
        <taxon>Solanales</taxon>
        <taxon>Convolvulaceae</taxon>
        <taxon>Cuscuteae</taxon>
        <taxon>Cuscuta</taxon>
        <taxon>Cuscuta subgen. Cuscuta</taxon>
    </lineage>
</organism>
<reference evidence="2" key="1">
    <citation type="submission" date="2022-07" db="EMBL/GenBank/DDBJ databases">
        <authorList>
            <person name="Macas J."/>
            <person name="Novak P."/>
            <person name="Neumann P."/>
        </authorList>
    </citation>
    <scope>NUCLEOTIDE SEQUENCE</scope>
</reference>
<keyword evidence="3" id="KW-1185">Reference proteome</keyword>
<accession>A0AAV0GD54</accession>
<evidence type="ECO:0000313" key="2">
    <source>
        <dbReference type="EMBL" id="CAH9145784.1"/>
    </source>
</evidence>
<feature type="chain" id="PRO_5044009869" evidence="1">
    <location>
        <begin position="20"/>
        <end position="102"/>
    </location>
</feature>
<name>A0AAV0GD54_9ASTE</name>
<dbReference type="Proteomes" id="UP001152523">
    <property type="component" value="Unassembled WGS sequence"/>
</dbReference>
<sequence>MATLRCELFWLQSILYSQASCITHTIFAPDPSSLSLISNIYSGTRFPIAHYVNCTNFSPKHRSLLAAITASHEPGSFREAASDPRWRTTMQAEIQALENNNT</sequence>
<protein>
    <submittedName>
        <fullName evidence="2">Uncharacterized protein</fullName>
    </submittedName>
</protein>
<evidence type="ECO:0000313" key="3">
    <source>
        <dbReference type="Proteomes" id="UP001152523"/>
    </source>
</evidence>